<keyword evidence="1" id="KW-0812">Transmembrane</keyword>
<evidence type="ECO:0000313" key="4">
    <source>
        <dbReference type="EMBL" id="MFC5650444.1"/>
    </source>
</evidence>
<feature type="domain" description="Rhamnogalacturonase A/B/Epimerase-like pectate lyase" evidence="2">
    <location>
        <begin position="64"/>
        <end position="146"/>
    </location>
</feature>
<proteinExistence type="predicted"/>
<dbReference type="Pfam" id="PF13229">
    <property type="entry name" value="Beta_helix"/>
    <property type="match status" value="1"/>
</dbReference>
<gene>
    <name evidence="4" type="ORF">ACFPYJ_15210</name>
</gene>
<organism evidence="4 5">
    <name type="scientific">Paenibacillus solisilvae</name>
    <dbReference type="NCBI Taxonomy" id="2486751"/>
    <lineage>
        <taxon>Bacteria</taxon>
        <taxon>Bacillati</taxon>
        <taxon>Bacillota</taxon>
        <taxon>Bacilli</taxon>
        <taxon>Bacillales</taxon>
        <taxon>Paenibacillaceae</taxon>
        <taxon>Paenibacillus</taxon>
    </lineage>
</organism>
<dbReference type="InterPro" id="IPR006626">
    <property type="entry name" value="PbH1"/>
</dbReference>
<dbReference type="EMBL" id="JBHSOW010000056">
    <property type="protein sequence ID" value="MFC5650444.1"/>
    <property type="molecule type" value="Genomic_DNA"/>
</dbReference>
<dbReference type="Proteomes" id="UP001596047">
    <property type="component" value="Unassembled WGS sequence"/>
</dbReference>
<dbReference type="RefSeq" id="WP_379189000.1">
    <property type="nucleotide sequence ID" value="NZ_JBHSOW010000056.1"/>
</dbReference>
<dbReference type="SMART" id="SM00710">
    <property type="entry name" value="PbH1"/>
    <property type="match status" value="7"/>
</dbReference>
<feature type="transmembrane region" description="Helical" evidence="1">
    <location>
        <begin position="29"/>
        <end position="49"/>
    </location>
</feature>
<accession>A0ABW0W003</accession>
<evidence type="ECO:0000313" key="5">
    <source>
        <dbReference type="Proteomes" id="UP001596047"/>
    </source>
</evidence>
<keyword evidence="1" id="KW-0472">Membrane</keyword>
<evidence type="ECO:0000259" key="2">
    <source>
        <dbReference type="Pfam" id="PF12708"/>
    </source>
</evidence>
<dbReference type="SUPFAM" id="SSF51126">
    <property type="entry name" value="Pectin lyase-like"/>
    <property type="match status" value="1"/>
</dbReference>
<dbReference type="InterPro" id="IPR011050">
    <property type="entry name" value="Pectin_lyase_fold/virulence"/>
</dbReference>
<evidence type="ECO:0000256" key="1">
    <source>
        <dbReference type="SAM" id="Phobius"/>
    </source>
</evidence>
<dbReference type="InterPro" id="IPR024535">
    <property type="entry name" value="RHGA/B-epi-like_pectate_lyase"/>
</dbReference>
<keyword evidence="1" id="KW-1133">Transmembrane helix</keyword>
<feature type="domain" description="Right handed beta helix" evidence="3">
    <location>
        <begin position="179"/>
        <end position="317"/>
    </location>
</feature>
<reference evidence="5" key="1">
    <citation type="journal article" date="2019" name="Int. J. Syst. Evol. Microbiol.">
        <title>The Global Catalogue of Microorganisms (GCM) 10K type strain sequencing project: providing services to taxonomists for standard genome sequencing and annotation.</title>
        <authorList>
            <consortium name="The Broad Institute Genomics Platform"/>
            <consortium name="The Broad Institute Genome Sequencing Center for Infectious Disease"/>
            <person name="Wu L."/>
            <person name="Ma J."/>
        </authorList>
    </citation>
    <scope>NUCLEOTIDE SEQUENCE [LARGE SCALE GENOMIC DNA]</scope>
    <source>
        <strain evidence="5">CGMCC 1.3240</strain>
    </source>
</reference>
<dbReference type="Gene3D" id="2.160.20.10">
    <property type="entry name" value="Single-stranded right-handed beta-helix, Pectin lyase-like"/>
    <property type="match status" value="1"/>
</dbReference>
<dbReference type="InterPro" id="IPR039448">
    <property type="entry name" value="Beta_helix"/>
</dbReference>
<comment type="caution">
    <text evidence="4">The sequence shown here is derived from an EMBL/GenBank/DDBJ whole genome shotgun (WGS) entry which is preliminary data.</text>
</comment>
<dbReference type="InterPro" id="IPR012334">
    <property type="entry name" value="Pectin_lyas_fold"/>
</dbReference>
<keyword evidence="5" id="KW-1185">Reference proteome</keyword>
<name>A0ABW0W003_9BACL</name>
<dbReference type="Pfam" id="PF12708">
    <property type="entry name" value="Pect-lyase_RHGA_epim"/>
    <property type="match status" value="1"/>
</dbReference>
<dbReference type="NCBIfam" id="TIGR03804">
    <property type="entry name" value="para_beta_helix"/>
    <property type="match status" value="1"/>
</dbReference>
<sequence length="412" mass="44819">MEFIVEKRIALTGKENGNQWNGKSHKMTVPWIVTAIVFSILSAVSYMYIFNRTDQTLHQASNTVNVKTDFNAKGDGLHDDTQAIQAALNDVDKGGTVIIPPGVYKVSKNMANKVSTGYGTSYSAFKITKPATIIMQGAVFQTQTKDQYGVFWIYKTSNVSLKGGSLKGDTLPADGIYTSRVGVLIQECDHCSIDGMYLKNFSQGINIYKSQFSTLRNVTSEFNKGSGIINFLSSNSLIDSCTIRNSGDGHLSLYGGGKNNTVTNCTIIENRTEESGQQGITLEKEKNSTINNNTITGFYYGIDIKNGSDSCTIDNNNAYNNQFNIAIRPGDPGRNGQLTSNNIRIINNTVIKPRNQAGTGGILIKIGSGHLVQGNTIEEGGLLMTGGVSIKSNLEFNNNKFIDNLFVKKSDS</sequence>
<dbReference type="InterPro" id="IPR022441">
    <property type="entry name" value="Para_beta_helix_rpt-2"/>
</dbReference>
<protein>
    <submittedName>
        <fullName evidence="4">Right-handed parallel beta-helix repeat-containing protein</fullName>
    </submittedName>
</protein>
<evidence type="ECO:0000259" key="3">
    <source>
        <dbReference type="Pfam" id="PF13229"/>
    </source>
</evidence>